<proteinExistence type="predicted"/>
<protein>
    <recommendedName>
        <fullName evidence="3">DUF1871 family protein</fullName>
    </recommendedName>
</protein>
<dbReference type="OrthoDB" id="6694698at2"/>
<dbReference type="EMBL" id="RAXV01000035">
    <property type="protein sequence ID" value="RKG29692.1"/>
    <property type="molecule type" value="Genomic_DNA"/>
</dbReference>
<organism evidence="1 2">
    <name type="scientific">Acinetobacter tianfuensis</name>
    <dbReference type="NCBI Taxonomy" id="2419603"/>
    <lineage>
        <taxon>Bacteria</taxon>
        <taxon>Pseudomonadati</taxon>
        <taxon>Pseudomonadota</taxon>
        <taxon>Gammaproteobacteria</taxon>
        <taxon>Moraxellales</taxon>
        <taxon>Moraxellaceae</taxon>
        <taxon>Acinetobacter</taxon>
    </lineage>
</organism>
<name>A0A3A8E3N3_9GAMM</name>
<dbReference type="AlphaFoldDB" id="A0A3A8E3N3"/>
<dbReference type="Proteomes" id="UP000282388">
    <property type="component" value="Unassembled WGS sequence"/>
</dbReference>
<comment type="caution">
    <text evidence="1">The sequence shown here is derived from an EMBL/GenBank/DDBJ whole genome shotgun (WGS) entry which is preliminary data.</text>
</comment>
<accession>A0A3A8E3N3</accession>
<evidence type="ECO:0008006" key="3">
    <source>
        <dbReference type="Google" id="ProtNLM"/>
    </source>
</evidence>
<keyword evidence="2" id="KW-1185">Reference proteome</keyword>
<dbReference type="RefSeq" id="WP_120403466.1">
    <property type="nucleotide sequence ID" value="NZ_RAXV01000035.1"/>
</dbReference>
<evidence type="ECO:0000313" key="2">
    <source>
        <dbReference type="Proteomes" id="UP000282388"/>
    </source>
</evidence>
<sequence>MSNSTNPEEFILNIYDTLVRDWNPMALDNPSEAQNTYDSYIDGILDILAEEENASAHKIAAYLVRIERDYLDLNPNPQRATASAEKIWQHFMQFAH</sequence>
<evidence type="ECO:0000313" key="1">
    <source>
        <dbReference type="EMBL" id="RKG29692.1"/>
    </source>
</evidence>
<gene>
    <name evidence="1" type="ORF">D7V32_14045</name>
</gene>
<reference evidence="1 2" key="1">
    <citation type="submission" date="2018-09" db="EMBL/GenBank/DDBJ databases">
        <title>The draft genome of Acinetobacter spp. strains.</title>
        <authorList>
            <person name="Qin J."/>
            <person name="Feng Y."/>
            <person name="Zong Z."/>
        </authorList>
    </citation>
    <scope>NUCLEOTIDE SEQUENCE [LARGE SCALE GENOMIC DNA]</scope>
    <source>
        <strain evidence="1 2">WCHAc060012</strain>
    </source>
</reference>